<feature type="region of interest" description="Disordered" evidence="1">
    <location>
        <begin position="213"/>
        <end position="263"/>
    </location>
</feature>
<evidence type="ECO:0000256" key="1">
    <source>
        <dbReference type="SAM" id="MobiDB-lite"/>
    </source>
</evidence>
<organism evidence="2 3">
    <name type="scientific">Neorhizobium galegae bv. officinalis</name>
    <dbReference type="NCBI Taxonomy" id="323656"/>
    <lineage>
        <taxon>Bacteria</taxon>
        <taxon>Pseudomonadati</taxon>
        <taxon>Pseudomonadota</taxon>
        <taxon>Alphaproteobacteria</taxon>
        <taxon>Hyphomicrobiales</taxon>
        <taxon>Rhizobiaceae</taxon>
        <taxon>Rhizobium/Agrobacterium group</taxon>
        <taxon>Neorhizobium</taxon>
    </lineage>
</organism>
<evidence type="ECO:0000313" key="2">
    <source>
        <dbReference type="EMBL" id="CDZ45961.1"/>
    </source>
</evidence>
<proteinExistence type="predicted"/>
<gene>
    <name evidence="2" type="ORF">NGAL_HAMBI1189_11660</name>
</gene>
<name>A0A0T7GF77_NEOGA</name>
<protein>
    <submittedName>
        <fullName evidence="2">Mlr2029 protein</fullName>
    </submittedName>
</protein>
<evidence type="ECO:0000313" key="3">
    <source>
        <dbReference type="Proteomes" id="UP000039660"/>
    </source>
</evidence>
<reference evidence="2 3" key="1">
    <citation type="submission" date="2014-08" db="EMBL/GenBank/DDBJ databases">
        <authorList>
            <person name="Chen Y.-H."/>
        </authorList>
    </citation>
    <scope>NUCLEOTIDE SEQUENCE [LARGE SCALE GENOMIC DNA]</scope>
</reference>
<dbReference type="Proteomes" id="UP000039660">
    <property type="component" value="Unassembled WGS sequence"/>
</dbReference>
<dbReference type="EMBL" id="CCRK01000002">
    <property type="protein sequence ID" value="CDZ45961.1"/>
    <property type="molecule type" value="Genomic_DNA"/>
</dbReference>
<feature type="compositionally biased region" description="Basic and acidic residues" evidence="1">
    <location>
        <begin position="237"/>
        <end position="263"/>
    </location>
</feature>
<dbReference type="AlphaFoldDB" id="A0A0T7GF77"/>
<sequence length="263" mass="29268">MEKPAQFRVETNNQGSNFSAALKVKQQGALRRSLHLFTHTIGCIDRRNLSHHLGSMAKHEKNDIELIRTWTLSTAVTMGSSVRAKGLLQEIQARLPAASKKTISLEGLDLVLAMPADAKPAFNAAASVVSKAVDEAPALPVIPREIQDILGMKTSERHRWLADRRLPSAGTRTVRLAGRARQITFHVFDPKVVEDLLDRGAVDEWRVEDAEAKAEKREKAAYQRKVTQPSKKKKQAKKADEGTEDPASTHRGWEDFDLDGLLR</sequence>
<accession>A0A0T7GF77</accession>